<accession>A0A9J6AU87</accession>
<dbReference type="Proteomes" id="UP000824120">
    <property type="component" value="Chromosome 2"/>
</dbReference>
<name>A0A9J6AU87_SOLCO</name>
<feature type="domain" description="Disease resistance protein Roq1-like winged-helix" evidence="2">
    <location>
        <begin position="3"/>
        <end position="49"/>
    </location>
</feature>
<dbReference type="GO" id="GO:0006952">
    <property type="term" value="P:defense response"/>
    <property type="evidence" value="ECO:0007669"/>
    <property type="project" value="InterPro"/>
</dbReference>
<dbReference type="PANTHER" id="PTHR11017">
    <property type="entry name" value="LEUCINE-RICH REPEAT-CONTAINING PROTEIN"/>
    <property type="match status" value="1"/>
</dbReference>
<protein>
    <recommendedName>
        <fullName evidence="2">Disease resistance protein Roq1-like winged-helix domain-containing protein</fullName>
    </recommendedName>
</protein>
<evidence type="ECO:0000313" key="3">
    <source>
        <dbReference type="EMBL" id="KAG5628102.1"/>
    </source>
</evidence>
<dbReference type="EMBL" id="JACXVP010000002">
    <property type="protein sequence ID" value="KAG5628102.1"/>
    <property type="molecule type" value="Genomic_DNA"/>
</dbReference>
<comment type="caution">
    <text evidence="3">The sequence shown here is derived from an EMBL/GenBank/DDBJ whole genome shotgun (WGS) entry which is preliminary data.</text>
</comment>
<dbReference type="AlphaFoldDB" id="A0A9J6AU87"/>
<keyword evidence="1" id="KW-0677">Repeat</keyword>
<dbReference type="GO" id="GO:0005524">
    <property type="term" value="F:ATP binding"/>
    <property type="evidence" value="ECO:0007669"/>
    <property type="project" value="UniProtKB-KW"/>
</dbReference>
<dbReference type="InterPro" id="IPR058192">
    <property type="entry name" value="WHD_ROQ1-like"/>
</dbReference>
<dbReference type="Pfam" id="PF23282">
    <property type="entry name" value="WHD_ROQ1"/>
    <property type="match status" value="1"/>
</dbReference>
<sequence length="92" mass="10915">MKIVDSCDFGAEYGLDVLIDKSLVFISKYDRIEMHDLIEDMGKYIVKMQNDDGKPSRIWNVKDFEYVMMDNMEAMTVEAIRVVYDYESVKYY</sequence>
<reference evidence="3 4" key="1">
    <citation type="submission" date="2020-09" db="EMBL/GenBank/DDBJ databases">
        <title>De no assembly of potato wild relative species, Solanum commersonii.</title>
        <authorList>
            <person name="Cho K."/>
        </authorList>
    </citation>
    <scope>NUCLEOTIDE SEQUENCE [LARGE SCALE GENOMIC DNA]</scope>
    <source>
        <strain evidence="3">LZ3.2</strain>
        <tissue evidence="3">Leaf</tissue>
    </source>
</reference>
<dbReference type="PANTHER" id="PTHR11017:SF464">
    <property type="entry name" value="ADP-RIBOSYL CYCLASE_CYCLIC ADP-RIBOSE HYDROLASE"/>
    <property type="match status" value="1"/>
</dbReference>
<gene>
    <name evidence="3" type="ORF">H5410_013320</name>
</gene>
<keyword evidence="4" id="KW-1185">Reference proteome</keyword>
<dbReference type="OrthoDB" id="1095810at2759"/>
<evidence type="ECO:0000313" key="4">
    <source>
        <dbReference type="Proteomes" id="UP000824120"/>
    </source>
</evidence>
<dbReference type="InterPro" id="IPR044974">
    <property type="entry name" value="Disease_R_plants"/>
</dbReference>
<proteinExistence type="predicted"/>
<evidence type="ECO:0000259" key="2">
    <source>
        <dbReference type="Pfam" id="PF23282"/>
    </source>
</evidence>
<organism evidence="3 4">
    <name type="scientific">Solanum commersonii</name>
    <name type="common">Commerson's wild potato</name>
    <name type="synonym">Commerson's nightshade</name>
    <dbReference type="NCBI Taxonomy" id="4109"/>
    <lineage>
        <taxon>Eukaryota</taxon>
        <taxon>Viridiplantae</taxon>
        <taxon>Streptophyta</taxon>
        <taxon>Embryophyta</taxon>
        <taxon>Tracheophyta</taxon>
        <taxon>Spermatophyta</taxon>
        <taxon>Magnoliopsida</taxon>
        <taxon>eudicotyledons</taxon>
        <taxon>Gunneridae</taxon>
        <taxon>Pentapetalae</taxon>
        <taxon>asterids</taxon>
        <taxon>lamiids</taxon>
        <taxon>Solanales</taxon>
        <taxon>Solanaceae</taxon>
        <taxon>Solanoideae</taxon>
        <taxon>Solaneae</taxon>
        <taxon>Solanum</taxon>
    </lineage>
</organism>
<evidence type="ECO:0000256" key="1">
    <source>
        <dbReference type="ARBA" id="ARBA00022737"/>
    </source>
</evidence>